<keyword evidence="1" id="KW-0175">Coiled coil</keyword>
<comment type="caution">
    <text evidence="2">The sequence shown here is derived from an EMBL/GenBank/DDBJ whole genome shotgun (WGS) entry which is preliminary data.</text>
</comment>
<reference evidence="2" key="1">
    <citation type="journal article" date="2023" name="Int. J. Mol. Sci.">
        <title>Antibiotic Resistance/Susceptibility Profiles of Staphylococcus equorum Strains from Cheese, and Genome Analysis for Antibiotic Resistance Genes.</title>
        <authorList>
            <person name="Vazquez L."/>
            <person name="Srednik M.E."/>
            <person name="Rodriguez J."/>
            <person name="Florez A.B."/>
            <person name="Mayo B."/>
        </authorList>
    </citation>
    <scope>NUCLEOTIDE SEQUENCE</scope>
    <source>
        <strain evidence="2">5A3I</strain>
    </source>
</reference>
<accession>A0AAW7API7</accession>
<organism evidence="2 3">
    <name type="scientific">Staphylococcus equorum</name>
    <dbReference type="NCBI Taxonomy" id="246432"/>
    <lineage>
        <taxon>Bacteria</taxon>
        <taxon>Bacillati</taxon>
        <taxon>Bacillota</taxon>
        <taxon>Bacilli</taxon>
        <taxon>Bacillales</taxon>
        <taxon>Staphylococcaceae</taxon>
        <taxon>Staphylococcus</taxon>
    </lineage>
</organism>
<sequence>MIGNMYERIQQRNNYKRERSVYKLGLNNHTNEPYKEITHEMFNKLIQQRDQYKAENEKLKEEVEHLNSVIQEEEDWKLLELEERWE</sequence>
<dbReference type="Proteomes" id="UP001174037">
    <property type="component" value="Unassembled WGS sequence"/>
</dbReference>
<evidence type="ECO:0000313" key="3">
    <source>
        <dbReference type="Proteomes" id="UP001174037"/>
    </source>
</evidence>
<dbReference type="RefSeq" id="WP_285324488.1">
    <property type="nucleotide sequence ID" value="NZ_JARGCE010000007.1"/>
</dbReference>
<evidence type="ECO:0000313" key="2">
    <source>
        <dbReference type="EMBL" id="MDK9867055.1"/>
    </source>
</evidence>
<feature type="coiled-coil region" evidence="1">
    <location>
        <begin position="42"/>
        <end position="76"/>
    </location>
</feature>
<dbReference type="AlphaFoldDB" id="A0AAW7API7"/>
<name>A0AAW7API7_9STAP</name>
<dbReference type="EMBL" id="JARGCK010000020">
    <property type="protein sequence ID" value="MDK9867055.1"/>
    <property type="molecule type" value="Genomic_DNA"/>
</dbReference>
<reference evidence="2" key="2">
    <citation type="submission" date="2023-03" db="EMBL/GenBank/DDBJ databases">
        <authorList>
            <person name="Vazquez L."/>
            <person name="Rodriguez J."/>
            <person name="Mayo B."/>
            <person name="Florez A.B."/>
        </authorList>
    </citation>
    <scope>NUCLEOTIDE SEQUENCE</scope>
    <source>
        <strain evidence="2">5A3I</strain>
    </source>
</reference>
<evidence type="ECO:0000256" key="1">
    <source>
        <dbReference type="SAM" id="Coils"/>
    </source>
</evidence>
<protein>
    <recommendedName>
        <fullName evidence="4">Pathogenicity island protein</fullName>
    </recommendedName>
</protein>
<evidence type="ECO:0008006" key="4">
    <source>
        <dbReference type="Google" id="ProtNLM"/>
    </source>
</evidence>
<proteinExistence type="predicted"/>
<gene>
    <name evidence="2" type="ORF">P1A27_14080</name>
</gene>